<evidence type="ECO:0008006" key="3">
    <source>
        <dbReference type="Google" id="ProtNLM"/>
    </source>
</evidence>
<protein>
    <recommendedName>
        <fullName evidence="3">F-box domain-containing protein</fullName>
    </recommendedName>
</protein>
<dbReference type="OMA" id="RDMFVIQ"/>
<evidence type="ECO:0000313" key="1">
    <source>
        <dbReference type="EMBL" id="EGC49743.1"/>
    </source>
</evidence>
<dbReference type="EMBL" id="DS990644">
    <property type="protein sequence ID" value="EGC49743.1"/>
    <property type="molecule type" value="Genomic_DNA"/>
</dbReference>
<dbReference type="OrthoDB" id="2951834at2759"/>
<organism evidence="2">
    <name type="scientific">Ajellomyces capsulatus (strain H88)</name>
    <name type="common">Darling's disease fungus</name>
    <name type="synonym">Histoplasma capsulatum</name>
    <dbReference type="NCBI Taxonomy" id="544711"/>
    <lineage>
        <taxon>Eukaryota</taxon>
        <taxon>Fungi</taxon>
        <taxon>Dikarya</taxon>
        <taxon>Ascomycota</taxon>
        <taxon>Pezizomycotina</taxon>
        <taxon>Eurotiomycetes</taxon>
        <taxon>Eurotiomycetidae</taxon>
        <taxon>Onygenales</taxon>
        <taxon>Ajellomycetaceae</taxon>
        <taxon>Histoplasma</taxon>
    </lineage>
</organism>
<dbReference type="Proteomes" id="UP000008142">
    <property type="component" value="Unassembled WGS sequence"/>
</dbReference>
<dbReference type="HOGENOM" id="CLU_685094_0_0_1"/>
<dbReference type="AlphaFoldDB" id="F0UV16"/>
<sequence>MAILPQTPLETPVVQYGMEPRQVPNSLSNTARKRMLVSQRFLSSSFSLTDSSNIETGPPLAQSTEARFRLRRGFLSLPIELRYEIYSFLLVVDPSMDASDDLNKPLDKVLCLQILQLNRQIREEALHVVLHKNVWIHFQIGPITVSQYDSYHIYQLGDNRRYSQPNISVNGFLAERVRQRLVADVKITQGSELVEERMRDAGERAEVRKDILFAYNEGRYNHLCHLIRRFGSRAIKCLNISVRFPEHKFWRPRSSNMRLGLVELLLRTKNTLSFTIHGAAELQDSFKIAADEWRSYSQNVCASKQFNDELEEIISESAIELSRGLYNGVRCRLSYVDDIQAIHSQIVVENDPDEEARQKALERDMFVIQVLSIALDEKHQPNSAANLLRKLDLMCETMWFREGDRAGLLDYACGFLNRQIPKERRSRSTWH</sequence>
<gene>
    <name evidence="1" type="ORF">HCEG_08958</name>
</gene>
<reference evidence="2" key="1">
    <citation type="submission" date="2008-07" db="EMBL/GenBank/DDBJ databases">
        <title>Annotation of Ajellomyces capsulatus strain H88.</title>
        <authorList>
            <person name="Champion M."/>
            <person name="Cuomo C."/>
            <person name="Ma L.-J."/>
            <person name="Henn M.R."/>
            <person name="Sil A."/>
            <person name="Goldman B."/>
            <person name="Young S.K."/>
            <person name="Kodira C.D."/>
            <person name="Zeng Q."/>
            <person name="Koehrsen M."/>
            <person name="Alvarado L."/>
            <person name="Berlin A."/>
            <person name="Borenstein D."/>
            <person name="Chen Z."/>
            <person name="Engels R."/>
            <person name="Freedman E."/>
            <person name="Gellesch M."/>
            <person name="Goldberg J."/>
            <person name="Griggs A."/>
            <person name="Gujja S."/>
            <person name="Heiman D."/>
            <person name="Hepburn T."/>
            <person name="Howarth C."/>
            <person name="Jen D."/>
            <person name="Larson L."/>
            <person name="Lewis B."/>
            <person name="Mehta T."/>
            <person name="Park D."/>
            <person name="Pearson M."/>
            <person name="Roberts A."/>
            <person name="Saif S."/>
            <person name="Shea T."/>
            <person name="Shenoy N."/>
            <person name="Sisk P."/>
            <person name="Stolte C."/>
            <person name="Sykes S."/>
            <person name="Walk T."/>
            <person name="White J."/>
            <person name="Yandava C."/>
            <person name="Klein B."/>
            <person name="McEwen J.G."/>
            <person name="Puccia R."/>
            <person name="Goldman G.H."/>
            <person name="Felipe M.S."/>
            <person name="Nino-Vega G."/>
            <person name="San-Blas G."/>
            <person name="Taylor J."/>
            <person name="Mendoza L."/>
            <person name="Galagan J."/>
            <person name="Nusbaum C."/>
            <person name="Birren B."/>
        </authorList>
    </citation>
    <scope>NUCLEOTIDE SEQUENCE [LARGE SCALE GENOMIC DNA]</scope>
    <source>
        <strain evidence="2">H88</strain>
    </source>
</reference>
<accession>F0UV16</accession>
<evidence type="ECO:0000313" key="2">
    <source>
        <dbReference type="Proteomes" id="UP000008142"/>
    </source>
</evidence>
<proteinExistence type="predicted"/>
<name>F0UV16_AJEC8</name>